<organism evidence="3 4">
    <name type="scientific">Weissella cibaria</name>
    <dbReference type="NCBI Taxonomy" id="137591"/>
    <lineage>
        <taxon>Bacteria</taxon>
        <taxon>Bacillati</taxon>
        <taxon>Bacillota</taxon>
        <taxon>Bacilli</taxon>
        <taxon>Lactobacillales</taxon>
        <taxon>Lactobacillaceae</taxon>
        <taxon>Weissella</taxon>
    </lineage>
</organism>
<reference evidence="3 4" key="1">
    <citation type="journal article" date="2015" name="Microbiology (Mosc.)">
        <title>Genomics of the Weissella cibaria species with an examination of its metabolic traits.</title>
        <authorList>
            <person name="Lynch K.M."/>
            <person name="Lucid A."/>
            <person name="Arendt E.K."/>
            <person name="Sleator R.D."/>
            <person name="Lucey B."/>
            <person name="Coffey A."/>
        </authorList>
    </citation>
    <scope>NUCLEOTIDE SEQUENCE [LARGE SCALE GENOMIC DNA]</scope>
    <source>
        <strain evidence="3 4">MG1</strain>
    </source>
</reference>
<gene>
    <name evidence="3" type="ORF">QX99_00538</name>
</gene>
<accession>A0A0D1LNY8</accession>
<dbReference type="InterPro" id="IPR006998">
    <property type="entry name" value="DltD"/>
</dbReference>
<dbReference type="InterPro" id="IPR023896">
    <property type="entry name" value="LTA_DltD"/>
</dbReference>
<evidence type="ECO:0000313" key="3">
    <source>
        <dbReference type="EMBL" id="KIU21850.1"/>
    </source>
</evidence>
<feature type="transmembrane region" description="Helical" evidence="2">
    <location>
        <begin position="7"/>
        <end position="26"/>
    </location>
</feature>
<name>A0A0D1LNY8_9LACO</name>
<keyword evidence="4" id="KW-1185">Reference proteome</keyword>
<evidence type="ECO:0000313" key="4">
    <source>
        <dbReference type="Proteomes" id="UP000032287"/>
    </source>
</evidence>
<dbReference type="GO" id="GO:0070395">
    <property type="term" value="P:lipoteichoic acid biosynthetic process"/>
    <property type="evidence" value="ECO:0007669"/>
    <property type="project" value="UniProtKB-UniRule"/>
</dbReference>
<protein>
    <recommendedName>
        <fullName evidence="1">Protein DltD</fullName>
    </recommendedName>
</protein>
<keyword evidence="2" id="KW-1133">Transmembrane helix</keyword>
<evidence type="ECO:0000256" key="1">
    <source>
        <dbReference type="PIRNR" id="PIRNR021438"/>
    </source>
</evidence>
<keyword evidence="1" id="KW-1003">Cell membrane</keyword>
<comment type="pathway">
    <text evidence="1">Cell wall biogenesis; lipoteichoic acid biosynthesis.</text>
</comment>
<dbReference type="RefSeq" id="WP_043710801.1">
    <property type="nucleotide sequence ID" value="NZ_JALOCT010000003.1"/>
</dbReference>
<dbReference type="AlphaFoldDB" id="A0A0D1LNY8"/>
<keyword evidence="2" id="KW-0812">Transmembrane</keyword>
<dbReference type="EMBL" id="JWHU01000006">
    <property type="protein sequence ID" value="KIU21850.1"/>
    <property type="molecule type" value="Genomic_DNA"/>
</dbReference>
<dbReference type="eggNOG" id="COG3966">
    <property type="taxonomic scope" value="Bacteria"/>
</dbReference>
<dbReference type="PIRSF" id="PIRSF021438">
    <property type="entry name" value="DltD"/>
    <property type="match status" value="1"/>
</dbReference>
<keyword evidence="1 2" id="KW-0472">Membrane</keyword>
<dbReference type="UniPathway" id="UPA00556"/>
<comment type="similarity">
    <text evidence="1">Belongs to the DltD family.</text>
</comment>
<dbReference type="NCBIfam" id="TIGR04092">
    <property type="entry name" value="LTA_DltD"/>
    <property type="match status" value="1"/>
</dbReference>
<dbReference type="PANTHER" id="PTHR40039:SF1">
    <property type="entry name" value="PROTEIN DLTD"/>
    <property type="match status" value="1"/>
</dbReference>
<dbReference type="STRING" id="137591.AO080_00595"/>
<sequence length="417" mass="47943">MLKRLGLIFGPVIVAVVAVIAGIMLMPEDNNKHDYQAEQRAANALTPIVFKNKTLKQRALSDKQHRFVPFFGSSEWSRMDTFHPSVLAEGYHRSYRPFLLGQRGAQSLTQYFGMQQITKQLTNKQAVYVISPQWFVKHGEDPNAFKYYFNQAQALTWLQHAKGTTADRYAAKRLLAMNVSSSLNGYLRRIADGKKLTANDQGWISMKLRFLNHEDSLFSDMQLGNNYTKRVLPKTANLPKAYNETKLNALADKYAAEHTKSNQFGIDDKFYQQRVAKQLGKLRGSQRQFNYLQSPEYGDLQLALQQFAATHTNVLFVIQPVNEKWAAYTGLDMKMYDQTVAKIKSQLTTQGFTNIADFSQSGDKQYFMQDTIHMGWRGWLAFDKRVNHFLTTPQSTPTYHMQDKYYGHDWMMATSVN</sequence>
<dbReference type="Proteomes" id="UP000032287">
    <property type="component" value="Unassembled WGS sequence"/>
</dbReference>
<proteinExistence type="inferred from homology"/>
<evidence type="ECO:0000256" key="2">
    <source>
        <dbReference type="SAM" id="Phobius"/>
    </source>
</evidence>
<comment type="caution">
    <text evidence="3">The sequence shown here is derived from an EMBL/GenBank/DDBJ whole genome shotgun (WGS) entry which is preliminary data.</text>
</comment>
<dbReference type="PATRIC" id="fig|137591.25.peg.524"/>
<dbReference type="PANTHER" id="PTHR40039">
    <property type="entry name" value="PROTEIN DLTD"/>
    <property type="match status" value="1"/>
</dbReference>
<dbReference type="Pfam" id="PF04914">
    <property type="entry name" value="DltD"/>
    <property type="match status" value="1"/>
</dbReference>
<dbReference type="GO" id="GO:0005886">
    <property type="term" value="C:plasma membrane"/>
    <property type="evidence" value="ECO:0007669"/>
    <property type="project" value="UniProtKB-UniRule"/>
</dbReference>